<evidence type="ECO:0000313" key="2">
    <source>
        <dbReference type="Proteomes" id="UP000249522"/>
    </source>
</evidence>
<gene>
    <name evidence="1" type="ORF">DNH61_05835</name>
</gene>
<evidence type="ECO:0000313" key="1">
    <source>
        <dbReference type="EMBL" id="PZD96717.1"/>
    </source>
</evidence>
<name>A0A2W1LYY6_9BACL</name>
<proteinExistence type="predicted"/>
<dbReference type="RefSeq" id="WP_111145728.1">
    <property type="nucleotide sequence ID" value="NZ_QKRB01000036.1"/>
</dbReference>
<dbReference type="Proteomes" id="UP000249522">
    <property type="component" value="Unassembled WGS sequence"/>
</dbReference>
<accession>A0A2W1LYY6</accession>
<keyword evidence="2" id="KW-1185">Reference proteome</keyword>
<protein>
    <submittedName>
        <fullName evidence="1">Uncharacterized protein</fullName>
    </submittedName>
</protein>
<comment type="caution">
    <text evidence="1">The sequence shown here is derived from an EMBL/GenBank/DDBJ whole genome shotgun (WGS) entry which is preliminary data.</text>
</comment>
<reference evidence="1 2" key="1">
    <citation type="submission" date="2018-06" db="EMBL/GenBank/DDBJ databases">
        <title>Paenibacillus imtechensis sp. nov.</title>
        <authorList>
            <person name="Pinnaka A.K."/>
            <person name="Singh H."/>
            <person name="Kaur M."/>
        </authorList>
    </citation>
    <scope>NUCLEOTIDE SEQUENCE [LARGE SCALE GENOMIC DNA]</scope>
    <source>
        <strain evidence="1 2">SMB1</strain>
    </source>
</reference>
<sequence length="93" mass="10532">MEKEYNNHYNYNMSAKEIAELLDVTAEKLPLLITRVLESFYSPEAGSKIGQSVGSLYKELVQAGLPQDVAVKMAGDYMFSLRDFMKIMDSTEQ</sequence>
<dbReference type="AlphaFoldDB" id="A0A2W1LYY6"/>
<dbReference type="EMBL" id="QKRB01000036">
    <property type="protein sequence ID" value="PZD96717.1"/>
    <property type="molecule type" value="Genomic_DNA"/>
</dbReference>
<organism evidence="1 2">
    <name type="scientific">Paenibacillus sambharensis</name>
    <dbReference type="NCBI Taxonomy" id="1803190"/>
    <lineage>
        <taxon>Bacteria</taxon>
        <taxon>Bacillati</taxon>
        <taxon>Bacillota</taxon>
        <taxon>Bacilli</taxon>
        <taxon>Bacillales</taxon>
        <taxon>Paenibacillaceae</taxon>
        <taxon>Paenibacillus</taxon>
    </lineage>
</organism>
<dbReference type="OrthoDB" id="2679957at2"/>